<dbReference type="Gene3D" id="3.30.457.10">
    <property type="entry name" value="Copper amine oxidase-like, N-terminal domain"/>
    <property type="match status" value="1"/>
</dbReference>
<dbReference type="AlphaFoldDB" id="A0A2U1E5T7"/>
<feature type="chain" id="PRO_5015718188" evidence="1">
    <location>
        <begin position="22"/>
        <end position="337"/>
    </location>
</feature>
<comment type="caution">
    <text evidence="3">The sequence shown here is derived from an EMBL/GenBank/DDBJ whole genome shotgun (WGS) entry which is preliminary data.</text>
</comment>
<protein>
    <submittedName>
        <fullName evidence="3">Copper amine oxidase-like protein</fullName>
    </submittedName>
</protein>
<organism evidence="3 4">
    <name type="scientific">Ezakiella coagulans</name>
    <dbReference type="NCBI Taxonomy" id="46507"/>
    <lineage>
        <taxon>Bacteria</taxon>
        <taxon>Bacillati</taxon>
        <taxon>Bacillota</taxon>
        <taxon>Tissierellia</taxon>
        <taxon>Ezakiella</taxon>
    </lineage>
</organism>
<dbReference type="Proteomes" id="UP000245793">
    <property type="component" value="Unassembled WGS sequence"/>
</dbReference>
<dbReference type="RefSeq" id="WP_034544863.1">
    <property type="nucleotide sequence ID" value="NZ_CAUPJO010000004.1"/>
</dbReference>
<dbReference type="EMBL" id="QEKV01000002">
    <property type="protein sequence ID" value="PVY95314.1"/>
    <property type="molecule type" value="Genomic_DNA"/>
</dbReference>
<feature type="signal peptide" evidence="1">
    <location>
        <begin position="1"/>
        <end position="21"/>
    </location>
</feature>
<evidence type="ECO:0000256" key="1">
    <source>
        <dbReference type="SAM" id="SignalP"/>
    </source>
</evidence>
<dbReference type="SUPFAM" id="SSF55383">
    <property type="entry name" value="Copper amine oxidase, domain N"/>
    <property type="match status" value="1"/>
</dbReference>
<dbReference type="InterPro" id="IPR036582">
    <property type="entry name" value="Mao_N_sf"/>
</dbReference>
<dbReference type="InterPro" id="IPR012854">
    <property type="entry name" value="Cu_amine_oxidase-like_N"/>
</dbReference>
<evidence type="ECO:0000259" key="2">
    <source>
        <dbReference type="Pfam" id="PF07833"/>
    </source>
</evidence>
<sequence>MKKRFLTVLLFVLFFSFAVKAETEISKMTGIKDHKYNIKPYSVSDSTGETIYMIPLRETCETLGFDVHWNGKGNISVSKGMFKATLTVGQDNYKNRYGDQIKLYLSPNIKDGVTYVPHIFFYYVLDLDVFYLNDNLYFRYKIDDIMPKVYSKYIYEINKVNEKDADGNIKKVSKKAVPLKSTYIVYPYIENQKHSFVNKKLEAYIKETFDKYEYDNLYVKYDIGIYDKNFLSVIFDGFLEKGKKRRKIFNSINFDLKKGTVLSPDDFIKVSWKDREKIVNKLKESYKKGQFMFGDLNMYLMKDAVIFFVPEADPIPMEYYKNYEINDILSEEYKKRF</sequence>
<gene>
    <name evidence="3" type="ORF">C7381_102203</name>
</gene>
<proteinExistence type="predicted"/>
<evidence type="ECO:0000313" key="4">
    <source>
        <dbReference type="Proteomes" id="UP000245793"/>
    </source>
</evidence>
<dbReference type="Pfam" id="PF07833">
    <property type="entry name" value="Cu_amine_oxidN1"/>
    <property type="match status" value="1"/>
</dbReference>
<accession>A0A2U1E5T7</accession>
<name>A0A2U1E5T7_9FIRM</name>
<evidence type="ECO:0000313" key="3">
    <source>
        <dbReference type="EMBL" id="PVY95314.1"/>
    </source>
</evidence>
<keyword evidence="4" id="KW-1185">Reference proteome</keyword>
<feature type="domain" description="Copper amine oxidase-like N-terminal" evidence="2">
    <location>
        <begin position="52"/>
        <end position="133"/>
    </location>
</feature>
<reference evidence="3 4" key="1">
    <citation type="submission" date="2018-04" db="EMBL/GenBank/DDBJ databases">
        <title>Genomic Encyclopedia of Type Strains, Phase IV (KMG-IV): sequencing the most valuable type-strain genomes for metagenomic binning, comparative biology and taxonomic classification.</title>
        <authorList>
            <person name="Goeker M."/>
        </authorList>
    </citation>
    <scope>NUCLEOTIDE SEQUENCE [LARGE SCALE GENOMIC DNA]</scope>
    <source>
        <strain evidence="3 4">DSM 20705</strain>
    </source>
</reference>
<keyword evidence="1" id="KW-0732">Signal</keyword>